<keyword evidence="11" id="KW-1185">Reference proteome</keyword>
<feature type="transmembrane region" description="Helical" evidence="7">
    <location>
        <begin position="206"/>
        <end position="225"/>
    </location>
</feature>
<dbReference type="EMBL" id="JAVYJV010000005">
    <property type="protein sequence ID" value="KAK4369893.1"/>
    <property type="molecule type" value="Genomic_DNA"/>
</dbReference>
<evidence type="ECO:0000256" key="1">
    <source>
        <dbReference type="ARBA" id="ARBA00004141"/>
    </source>
</evidence>
<dbReference type="InterPro" id="IPR010658">
    <property type="entry name" value="Nodulin-like"/>
</dbReference>
<evidence type="ECO:0000256" key="2">
    <source>
        <dbReference type="ARBA" id="ARBA00022692"/>
    </source>
</evidence>
<feature type="compositionally biased region" description="Polar residues" evidence="6">
    <location>
        <begin position="414"/>
        <end position="424"/>
    </location>
</feature>
<proteinExistence type="inferred from homology"/>
<evidence type="ECO:0000256" key="7">
    <source>
        <dbReference type="SAM" id="Phobius"/>
    </source>
</evidence>
<dbReference type="PANTHER" id="PTHR21576">
    <property type="entry name" value="UNCHARACTERIZED NODULIN-LIKE PROTEIN"/>
    <property type="match status" value="1"/>
</dbReference>
<feature type="transmembrane region" description="Helical" evidence="7">
    <location>
        <begin position="302"/>
        <end position="321"/>
    </location>
</feature>
<feature type="transmembrane region" description="Helical" evidence="7">
    <location>
        <begin position="468"/>
        <end position="490"/>
    </location>
</feature>
<dbReference type="Pfam" id="PF06813">
    <property type="entry name" value="Nodulin-like"/>
    <property type="match status" value="2"/>
</dbReference>
<gene>
    <name evidence="10" type="ORF">RND71_009368</name>
</gene>
<dbReference type="GO" id="GO:0016020">
    <property type="term" value="C:membrane"/>
    <property type="evidence" value="ECO:0007669"/>
    <property type="project" value="UniProtKB-SubCell"/>
</dbReference>
<comment type="caution">
    <text evidence="10">The sequence shown here is derived from an EMBL/GenBank/DDBJ whole genome shotgun (WGS) entry which is preliminary data.</text>
</comment>
<name>A0AAE1VH60_9SOLA</name>
<dbReference type="AlphaFoldDB" id="A0AAE1VH60"/>
<dbReference type="SUPFAM" id="SSF103473">
    <property type="entry name" value="MFS general substrate transporter"/>
    <property type="match status" value="2"/>
</dbReference>
<organism evidence="10 11">
    <name type="scientific">Anisodus tanguticus</name>
    <dbReference type="NCBI Taxonomy" id="243964"/>
    <lineage>
        <taxon>Eukaryota</taxon>
        <taxon>Viridiplantae</taxon>
        <taxon>Streptophyta</taxon>
        <taxon>Embryophyta</taxon>
        <taxon>Tracheophyta</taxon>
        <taxon>Spermatophyta</taxon>
        <taxon>Magnoliopsida</taxon>
        <taxon>eudicotyledons</taxon>
        <taxon>Gunneridae</taxon>
        <taxon>Pentapetalae</taxon>
        <taxon>asterids</taxon>
        <taxon>lamiids</taxon>
        <taxon>Solanales</taxon>
        <taxon>Solanaceae</taxon>
        <taxon>Solanoideae</taxon>
        <taxon>Hyoscyameae</taxon>
        <taxon>Anisodus</taxon>
    </lineage>
</organism>
<evidence type="ECO:0000256" key="4">
    <source>
        <dbReference type="ARBA" id="ARBA00023136"/>
    </source>
</evidence>
<dbReference type="InterPro" id="IPR056555">
    <property type="entry name" value="NFD4_C"/>
</dbReference>
<feature type="transmembrane region" description="Helical" evidence="7">
    <location>
        <begin position="546"/>
        <end position="573"/>
    </location>
</feature>
<feature type="transmembrane region" description="Helical" evidence="7">
    <location>
        <begin position="336"/>
        <end position="354"/>
    </location>
</feature>
<feature type="domain" description="Nodulin-like" evidence="8">
    <location>
        <begin position="11"/>
        <end position="110"/>
    </location>
</feature>
<feature type="transmembrane region" description="Helical" evidence="7">
    <location>
        <begin position="638"/>
        <end position="659"/>
    </location>
</feature>
<evidence type="ECO:0000259" key="8">
    <source>
        <dbReference type="Pfam" id="PF06813"/>
    </source>
</evidence>
<feature type="region of interest" description="Disordered" evidence="6">
    <location>
        <begin position="399"/>
        <end position="424"/>
    </location>
</feature>
<feature type="transmembrane region" description="Helical" evidence="7">
    <location>
        <begin position="593"/>
        <end position="618"/>
    </location>
</feature>
<protein>
    <recommendedName>
        <fullName evidence="12">Nodulin-like domain-containing protein</fullName>
    </recommendedName>
</protein>
<dbReference type="Gene3D" id="1.20.1250.20">
    <property type="entry name" value="MFS general substrate transporter like domains"/>
    <property type="match status" value="2"/>
</dbReference>
<evidence type="ECO:0000256" key="5">
    <source>
        <dbReference type="ARBA" id="ARBA00044504"/>
    </source>
</evidence>
<comment type="subcellular location">
    <subcellularLocation>
        <location evidence="1">Membrane</location>
        <topology evidence="1">Multi-pass membrane protein</topology>
    </subcellularLocation>
</comment>
<accession>A0AAE1VH60</accession>
<evidence type="ECO:0000313" key="11">
    <source>
        <dbReference type="Proteomes" id="UP001291623"/>
    </source>
</evidence>
<keyword evidence="2 7" id="KW-0812">Transmembrane</keyword>
<feature type="domain" description="Nodulin-like" evidence="8">
    <location>
        <begin position="141"/>
        <end position="388"/>
    </location>
</feature>
<feature type="transmembrane region" description="Helical" evidence="7">
    <location>
        <begin position="502"/>
        <end position="526"/>
    </location>
</feature>
<evidence type="ECO:0000256" key="3">
    <source>
        <dbReference type="ARBA" id="ARBA00022989"/>
    </source>
</evidence>
<keyword evidence="4 7" id="KW-0472">Membrane</keyword>
<feature type="transmembrane region" description="Helical" evidence="7">
    <location>
        <begin position="237"/>
        <end position="259"/>
    </location>
</feature>
<feature type="transmembrane region" description="Helical" evidence="7">
    <location>
        <begin position="366"/>
        <end position="386"/>
    </location>
</feature>
<evidence type="ECO:0000313" key="10">
    <source>
        <dbReference type="EMBL" id="KAK4369893.1"/>
    </source>
</evidence>
<comment type="similarity">
    <text evidence="5">Belongs to the major facilitator superfamily. Phosphate:H(+) symporter (TC 2.A.1.9) family.</text>
</comment>
<evidence type="ECO:0000259" key="9">
    <source>
        <dbReference type="Pfam" id="PF23262"/>
    </source>
</evidence>
<feature type="transmembrane region" description="Helical" evidence="7">
    <location>
        <begin position="76"/>
        <end position="97"/>
    </location>
</feature>
<feature type="domain" description="NFD4 C-terminal" evidence="9">
    <location>
        <begin position="463"/>
        <end position="664"/>
    </location>
</feature>
<evidence type="ECO:0000256" key="6">
    <source>
        <dbReference type="SAM" id="MobiDB-lite"/>
    </source>
</evidence>
<sequence>MVNVKGGTRPPWVGLGAAVWLQIASGNAYNFPLYSHSLKSVLGFNQQQLTMLGVANDIGENVGLIPGLVCNKFPPWVVLLIGSFSCFFGYGVLWLSLSQTVQNLPYWLSNCSELALLAGKDSSYSKGSKNMVNVKGGTRPPWVGLGAAVWLQIASGNAYNFPLYSHSLKSVLGFNQQQLTMLAVANDIGENVGLIPGLVCNKFPPWVVLLIGSFSCFFGYGVLWLSLSQIVQNLPYWLLWIALCVATNSSAWFSTTVLVTNMRNFPLSRGTVAGILKGYGGLSAAVYTEVYSALLRNSSSKLVLFLALGVPTLSLLMMYFIRPCTPSLGEDSSESYHFLFVQVASIVLGVYVLTTTILDDVFSLNVYVSYTFLVIMVVLLMAPLAIPVKMTFYPSNKGKSGVSDASEKSEPLLTPSSSATNLGSFQEGDEISEVDMLLAEGEGAVKKKRRPRRGEDFKFTEALVKADFWLLFLVYFFGVGSGVTVLNNLAQIGIAQGLHDTKILLSLFSFWNFVGRLGGGVLSEYFVRLKALPRTVWMTCTQVVMIITYLLFASALNGTLYAATALLGICYGVQFTTMVPTASELFGLKHFGIIFNFMSLGNPLGAYLFSGLLAGFLYDNEAAKQHTSTCLGPNCFRVTFLILAGVCGLGTMLSIVLTMRIKPVYQMLYAGGSFRLPQSSNH</sequence>
<dbReference type="PANTHER" id="PTHR21576:SF154">
    <property type="entry name" value="OS04G0502800 PROTEIN"/>
    <property type="match status" value="1"/>
</dbReference>
<dbReference type="Pfam" id="PF23262">
    <property type="entry name" value="NFD4_C"/>
    <property type="match status" value="1"/>
</dbReference>
<reference evidence="10" key="1">
    <citation type="submission" date="2023-12" db="EMBL/GenBank/DDBJ databases">
        <title>Genome assembly of Anisodus tanguticus.</title>
        <authorList>
            <person name="Wang Y.-J."/>
        </authorList>
    </citation>
    <scope>NUCLEOTIDE SEQUENCE</scope>
    <source>
        <strain evidence="10">KB-2021</strain>
        <tissue evidence="10">Leaf</tissue>
    </source>
</reference>
<dbReference type="InterPro" id="IPR036259">
    <property type="entry name" value="MFS_trans_sf"/>
</dbReference>
<dbReference type="Proteomes" id="UP001291623">
    <property type="component" value="Unassembled WGS sequence"/>
</dbReference>
<dbReference type="CDD" id="cd17354">
    <property type="entry name" value="MFS_Mch1p_like"/>
    <property type="match status" value="1"/>
</dbReference>
<evidence type="ECO:0008006" key="12">
    <source>
        <dbReference type="Google" id="ProtNLM"/>
    </source>
</evidence>
<keyword evidence="3 7" id="KW-1133">Transmembrane helix</keyword>